<evidence type="ECO:0000313" key="1">
    <source>
        <dbReference type="EMBL" id="KAI5656052.1"/>
    </source>
</evidence>
<name>A0ACC0A595_CATRO</name>
<evidence type="ECO:0000313" key="2">
    <source>
        <dbReference type="Proteomes" id="UP001060085"/>
    </source>
</evidence>
<comment type="caution">
    <text evidence="1">The sequence shown here is derived from an EMBL/GenBank/DDBJ whole genome shotgun (WGS) entry which is preliminary data.</text>
</comment>
<reference evidence="2" key="1">
    <citation type="journal article" date="2023" name="Nat. Plants">
        <title>Single-cell RNA sequencing provides a high-resolution roadmap for understanding the multicellular compartmentation of specialized metabolism.</title>
        <authorList>
            <person name="Sun S."/>
            <person name="Shen X."/>
            <person name="Li Y."/>
            <person name="Li Y."/>
            <person name="Wang S."/>
            <person name="Li R."/>
            <person name="Zhang H."/>
            <person name="Shen G."/>
            <person name="Guo B."/>
            <person name="Wei J."/>
            <person name="Xu J."/>
            <person name="St-Pierre B."/>
            <person name="Chen S."/>
            <person name="Sun C."/>
        </authorList>
    </citation>
    <scope>NUCLEOTIDE SEQUENCE [LARGE SCALE GENOMIC DNA]</scope>
</reference>
<accession>A0ACC0A595</accession>
<sequence>MDSIGAVDRISPDLFFDVSYWLVEPFSDLDDFLDVEFKSEKTCAGVESWFSFLAMDDDVSWRLMIAFKAWSTFLMAYLSDVCGNHRDRINSIQSWARGSKTLPSSQFHNDDDQGYFCSSTPLTVKELALNRGESVPLYSFRCCVICEVPDDEAEAVVYELPHQFHILRWESLKILGFAASRAAGGRIVLLSSILSSIEDSKRPKLKVAACAP</sequence>
<dbReference type="Proteomes" id="UP001060085">
    <property type="component" value="Linkage Group LG06"/>
</dbReference>
<organism evidence="1 2">
    <name type="scientific">Catharanthus roseus</name>
    <name type="common">Madagascar periwinkle</name>
    <name type="synonym">Vinca rosea</name>
    <dbReference type="NCBI Taxonomy" id="4058"/>
    <lineage>
        <taxon>Eukaryota</taxon>
        <taxon>Viridiplantae</taxon>
        <taxon>Streptophyta</taxon>
        <taxon>Embryophyta</taxon>
        <taxon>Tracheophyta</taxon>
        <taxon>Spermatophyta</taxon>
        <taxon>Magnoliopsida</taxon>
        <taxon>eudicotyledons</taxon>
        <taxon>Gunneridae</taxon>
        <taxon>Pentapetalae</taxon>
        <taxon>asterids</taxon>
        <taxon>lamiids</taxon>
        <taxon>Gentianales</taxon>
        <taxon>Apocynaceae</taxon>
        <taxon>Rauvolfioideae</taxon>
        <taxon>Vinceae</taxon>
        <taxon>Catharanthinae</taxon>
        <taxon>Catharanthus</taxon>
    </lineage>
</organism>
<keyword evidence="2" id="KW-1185">Reference proteome</keyword>
<proteinExistence type="predicted"/>
<gene>
    <name evidence="1" type="ORF">M9H77_24845</name>
</gene>
<protein>
    <submittedName>
        <fullName evidence="1">Uncharacterized protein</fullName>
    </submittedName>
</protein>
<dbReference type="EMBL" id="CM044706">
    <property type="protein sequence ID" value="KAI5656052.1"/>
    <property type="molecule type" value="Genomic_DNA"/>
</dbReference>